<accession>A0ABR2XKY8</accession>
<dbReference type="SUPFAM" id="SSF144091">
    <property type="entry name" value="Rhomboid-like"/>
    <property type="match status" value="1"/>
</dbReference>
<evidence type="ECO:0000256" key="1">
    <source>
        <dbReference type="ARBA" id="ARBA00004141"/>
    </source>
</evidence>
<evidence type="ECO:0000256" key="2">
    <source>
        <dbReference type="ARBA" id="ARBA00009045"/>
    </source>
</evidence>
<comment type="subcellular location">
    <subcellularLocation>
        <location evidence="1">Membrane</location>
        <topology evidence="1">Multi-pass membrane protein</topology>
    </subcellularLocation>
</comment>
<dbReference type="InterPro" id="IPR022764">
    <property type="entry name" value="Peptidase_S54_rhomboid_dom"/>
</dbReference>
<organism evidence="9 10">
    <name type="scientific">Seiridium cardinale</name>
    <dbReference type="NCBI Taxonomy" id="138064"/>
    <lineage>
        <taxon>Eukaryota</taxon>
        <taxon>Fungi</taxon>
        <taxon>Dikarya</taxon>
        <taxon>Ascomycota</taxon>
        <taxon>Pezizomycotina</taxon>
        <taxon>Sordariomycetes</taxon>
        <taxon>Xylariomycetidae</taxon>
        <taxon>Amphisphaeriales</taxon>
        <taxon>Sporocadaceae</taxon>
        <taxon>Seiridium</taxon>
    </lineage>
</organism>
<evidence type="ECO:0000259" key="8">
    <source>
        <dbReference type="Pfam" id="PF01694"/>
    </source>
</evidence>
<reference evidence="9 10" key="1">
    <citation type="submission" date="2024-02" db="EMBL/GenBank/DDBJ databases">
        <title>First draft genome assembly of two strains of Seiridium cardinale.</title>
        <authorList>
            <person name="Emiliani G."/>
            <person name="Scali E."/>
        </authorList>
    </citation>
    <scope>NUCLEOTIDE SEQUENCE [LARGE SCALE GENOMIC DNA]</scope>
    <source>
        <strain evidence="9 10">BM-138-000479</strain>
    </source>
</reference>
<evidence type="ECO:0000256" key="3">
    <source>
        <dbReference type="ARBA" id="ARBA00022692"/>
    </source>
</evidence>
<keyword evidence="6 7" id="KW-0472">Membrane</keyword>
<keyword evidence="10" id="KW-1185">Reference proteome</keyword>
<comment type="caution">
    <text evidence="9">The sequence shown here is derived from an EMBL/GenBank/DDBJ whole genome shotgun (WGS) entry which is preliminary data.</text>
</comment>
<evidence type="ECO:0000256" key="5">
    <source>
        <dbReference type="ARBA" id="ARBA00022989"/>
    </source>
</evidence>
<dbReference type="InterPro" id="IPR035952">
    <property type="entry name" value="Rhomboid-like_sf"/>
</dbReference>
<evidence type="ECO:0000313" key="10">
    <source>
        <dbReference type="Proteomes" id="UP001465668"/>
    </source>
</evidence>
<feature type="transmembrane region" description="Helical" evidence="7">
    <location>
        <begin position="112"/>
        <end position="129"/>
    </location>
</feature>
<evidence type="ECO:0000256" key="6">
    <source>
        <dbReference type="ARBA" id="ARBA00023136"/>
    </source>
</evidence>
<dbReference type="Gene3D" id="1.20.1540.10">
    <property type="entry name" value="Rhomboid-like"/>
    <property type="match status" value="1"/>
</dbReference>
<protein>
    <recommendedName>
        <fullName evidence="8">Peptidase S54 rhomboid domain-containing protein</fullName>
    </recommendedName>
</protein>
<evidence type="ECO:0000313" key="9">
    <source>
        <dbReference type="EMBL" id="KAK9774492.1"/>
    </source>
</evidence>
<evidence type="ECO:0000256" key="4">
    <source>
        <dbReference type="ARBA" id="ARBA00022801"/>
    </source>
</evidence>
<keyword evidence="5 7" id="KW-1133">Transmembrane helix</keyword>
<dbReference type="Proteomes" id="UP001465668">
    <property type="component" value="Unassembled WGS sequence"/>
</dbReference>
<dbReference type="Pfam" id="PF01694">
    <property type="entry name" value="Rhomboid"/>
    <property type="match status" value="1"/>
</dbReference>
<comment type="similarity">
    <text evidence="2">Belongs to the peptidase S54 family.</text>
</comment>
<evidence type="ECO:0000256" key="7">
    <source>
        <dbReference type="SAM" id="Phobius"/>
    </source>
</evidence>
<name>A0ABR2XKY8_9PEZI</name>
<proteinExistence type="inferred from homology"/>
<keyword evidence="4" id="KW-0378">Hydrolase</keyword>
<dbReference type="InterPro" id="IPR050925">
    <property type="entry name" value="Rhomboid_protease_S54"/>
</dbReference>
<feature type="domain" description="Peptidase S54 rhomboid" evidence="8">
    <location>
        <begin position="70"/>
        <end position="216"/>
    </location>
</feature>
<dbReference type="PANTHER" id="PTHR43731:SF14">
    <property type="entry name" value="PRESENILIN-ASSOCIATED RHOMBOID-LIKE PROTEIN, MITOCHONDRIAL"/>
    <property type="match status" value="1"/>
</dbReference>
<feature type="transmembrane region" description="Helical" evidence="7">
    <location>
        <begin position="88"/>
        <end position="106"/>
    </location>
</feature>
<feature type="transmembrane region" description="Helical" evidence="7">
    <location>
        <begin position="173"/>
        <end position="191"/>
    </location>
</feature>
<keyword evidence="3 7" id="KW-0812">Transmembrane</keyword>
<dbReference type="EMBL" id="JARVKM010000041">
    <property type="protein sequence ID" value="KAK9774492.1"/>
    <property type="molecule type" value="Genomic_DNA"/>
</dbReference>
<sequence length="251" mass="28045">MTGRYPGNSVSEREPHATFQYVFKWGFFGLNRLVYLAWALASELASHRERKLLTFMSDNFLLSFRNLRAGSWWTHLTSALSHRSFGHLFANMVAFNNYVPIALQLGLQPSELVFLTFGSALAGSAACVVDWKRQGIYRASALGASGIVCGLGMMVTLLQPFMLVACPPLPRDIPLWVFTLGCFSCDIFGLGNERSRIGHAAHMGGMVYGAAWYLCTRQCDWSSLYTTYQGLEEGGRHDPRDGVIIQWEDII</sequence>
<dbReference type="PANTHER" id="PTHR43731">
    <property type="entry name" value="RHOMBOID PROTEASE"/>
    <property type="match status" value="1"/>
</dbReference>
<gene>
    <name evidence="9" type="ORF">SCAR479_08840</name>
</gene>
<feature type="transmembrane region" description="Helical" evidence="7">
    <location>
        <begin position="141"/>
        <end position="161"/>
    </location>
</feature>